<dbReference type="AlphaFoldDB" id="A0A4P9VX29"/>
<sequence>MFGVQPSSQYLNRAIRLPAPADIDKSLIQIQTVIDYFDLATQEENTIVKGPDEGDLTPYLTSVQKMKDALEYLVTTKYKASARGITHLLDDLFRKWLTAASVPADLAKNGGGASGTQLRILDHVLFFIPRTSPTSHLLDSEIPEIPEKQLKNLQRLSTELSAPVADLGPVTVCVETYREVRSAYLTKSLAGLAAAAREQDQKGGAGKAAACVGSG</sequence>
<dbReference type="SUPFAM" id="SSF74788">
    <property type="entry name" value="Cullin repeat-like"/>
    <property type="match status" value="1"/>
</dbReference>
<accession>A0A4P9VX29</accession>
<dbReference type="Proteomes" id="UP000269721">
    <property type="component" value="Unassembled WGS sequence"/>
</dbReference>
<reference evidence="2" key="1">
    <citation type="journal article" date="2018" name="Nat. Microbiol.">
        <title>Leveraging single-cell genomics to expand the fungal tree of life.</title>
        <authorList>
            <person name="Ahrendt S.R."/>
            <person name="Quandt C.A."/>
            <person name="Ciobanu D."/>
            <person name="Clum A."/>
            <person name="Salamov A."/>
            <person name="Andreopoulos B."/>
            <person name="Cheng J.F."/>
            <person name="Woyke T."/>
            <person name="Pelin A."/>
            <person name="Henrissat B."/>
            <person name="Reynolds N.K."/>
            <person name="Benny G.L."/>
            <person name="Smith M.E."/>
            <person name="James T.Y."/>
            <person name="Grigoriev I.V."/>
        </authorList>
    </citation>
    <scope>NUCLEOTIDE SEQUENCE [LARGE SCALE GENOMIC DNA]</scope>
</reference>
<evidence type="ECO:0000313" key="1">
    <source>
        <dbReference type="EMBL" id="RKO83253.1"/>
    </source>
</evidence>
<protein>
    <submittedName>
        <fullName evidence="1">Uncharacterized protein</fullName>
    </submittedName>
</protein>
<dbReference type="OrthoDB" id="1922221at2759"/>
<dbReference type="Gene3D" id="1.20.1280.170">
    <property type="entry name" value="Exocyst complex component Exo70"/>
    <property type="match status" value="1"/>
</dbReference>
<organism evidence="1 2">
    <name type="scientific">Blyttiomyces helicus</name>
    <dbReference type="NCBI Taxonomy" id="388810"/>
    <lineage>
        <taxon>Eukaryota</taxon>
        <taxon>Fungi</taxon>
        <taxon>Fungi incertae sedis</taxon>
        <taxon>Chytridiomycota</taxon>
        <taxon>Chytridiomycota incertae sedis</taxon>
        <taxon>Chytridiomycetes</taxon>
        <taxon>Chytridiomycetes incertae sedis</taxon>
        <taxon>Blyttiomyces</taxon>
    </lineage>
</organism>
<dbReference type="EMBL" id="ML001462">
    <property type="protein sequence ID" value="RKO83253.1"/>
    <property type="molecule type" value="Genomic_DNA"/>
</dbReference>
<keyword evidence="2" id="KW-1185">Reference proteome</keyword>
<dbReference type="Pfam" id="PF20669">
    <property type="entry name" value="Exo70_N"/>
    <property type="match status" value="1"/>
</dbReference>
<proteinExistence type="predicted"/>
<dbReference type="InterPro" id="IPR016159">
    <property type="entry name" value="Cullin_repeat-like_dom_sf"/>
</dbReference>
<name>A0A4P9VX29_9FUNG</name>
<gene>
    <name evidence="1" type="ORF">BDK51DRAFT_45426</name>
</gene>
<evidence type="ECO:0000313" key="2">
    <source>
        <dbReference type="Proteomes" id="UP000269721"/>
    </source>
</evidence>